<dbReference type="KEGG" id="mphc:DMC14_003190"/>
<accession>A0A3T0TUP4</accession>
<dbReference type="Proteomes" id="UP000256585">
    <property type="component" value="Chromosome"/>
</dbReference>
<dbReference type="RefSeq" id="WP_116171410.1">
    <property type="nucleotide sequence ID" value="NZ_CP033058.2"/>
</dbReference>
<keyword evidence="1" id="KW-0175">Coiled coil</keyword>
<evidence type="ECO:0000256" key="1">
    <source>
        <dbReference type="SAM" id="Coils"/>
    </source>
</evidence>
<organism evidence="2 3">
    <name type="scientific">Metamycoplasma phocicerebrale</name>
    <dbReference type="NCBI Taxonomy" id="142649"/>
    <lineage>
        <taxon>Bacteria</taxon>
        <taxon>Bacillati</taxon>
        <taxon>Mycoplasmatota</taxon>
        <taxon>Mycoplasmoidales</taxon>
        <taxon>Metamycoplasmataceae</taxon>
        <taxon>Metamycoplasma</taxon>
    </lineage>
</organism>
<name>A0A3T0TUP4_9BACT</name>
<dbReference type="OrthoDB" id="398973at2"/>
<evidence type="ECO:0000313" key="2">
    <source>
        <dbReference type="EMBL" id="AZZ65768.1"/>
    </source>
</evidence>
<gene>
    <name evidence="2" type="ORF">DMC14_003190</name>
</gene>
<sequence length="166" mass="19626">MKKNNNERKNLIESLKEIEKMNNIYETLQDNNKFISFYKLISTVNLKSFNGLQNSYTDELIKKIEDALINRFDVIYDNFIIKYKLSKKLNDYFLVPTLENAITTNFESIDLRSKNATLNKKTLEILNLEIKNLLSNGFVVEIMSGIAIRLRQKLEIYFSKKNVIRW</sequence>
<dbReference type="InterPro" id="IPR021222">
    <property type="entry name" value="DUF2714"/>
</dbReference>
<dbReference type="Pfam" id="PF10896">
    <property type="entry name" value="DUF2714"/>
    <property type="match status" value="1"/>
</dbReference>
<reference evidence="2" key="1">
    <citation type="submission" date="2019-03" db="EMBL/GenBank/DDBJ databases">
        <title>Draft Sequence and Annotation of the Mycoplasma phocicerebrale Strain 1049T Genome.</title>
        <authorList>
            <person name="Frasca S.Jr."/>
            <person name="Kutish G.F."/>
            <person name="Castellanos Gell J."/>
            <person name="Michaels D.L."/>
            <person name="Brown D.R."/>
        </authorList>
    </citation>
    <scope>NUCLEOTIDE SEQUENCE</scope>
    <source>
        <strain evidence="2">1049</strain>
    </source>
</reference>
<dbReference type="EMBL" id="CP033058">
    <property type="protein sequence ID" value="AZZ65768.1"/>
    <property type="molecule type" value="Genomic_DNA"/>
</dbReference>
<evidence type="ECO:0000313" key="3">
    <source>
        <dbReference type="Proteomes" id="UP000256585"/>
    </source>
</evidence>
<feature type="coiled-coil region" evidence="1">
    <location>
        <begin position="1"/>
        <end position="31"/>
    </location>
</feature>
<proteinExistence type="predicted"/>
<dbReference type="AlphaFoldDB" id="A0A3T0TUP4"/>
<protein>
    <submittedName>
        <fullName evidence="2">DUF2714 domain-containing protein</fullName>
    </submittedName>
</protein>
<keyword evidence="3" id="KW-1185">Reference proteome</keyword>